<evidence type="ECO:0000313" key="10">
    <source>
        <dbReference type="Proteomes" id="UP000516305"/>
    </source>
</evidence>
<feature type="transmembrane region" description="Helical" evidence="8">
    <location>
        <begin position="204"/>
        <end position="222"/>
    </location>
</feature>
<protein>
    <recommendedName>
        <fullName evidence="8">Probable membrane transporter protein</fullName>
    </recommendedName>
</protein>
<dbReference type="Pfam" id="PF01925">
    <property type="entry name" value="TauE"/>
    <property type="match status" value="1"/>
</dbReference>
<comment type="similarity">
    <text evidence="2 8">Belongs to the 4-toluene sulfonate uptake permease (TSUP) (TC 2.A.102) family.</text>
</comment>
<dbReference type="InterPro" id="IPR002781">
    <property type="entry name" value="TM_pro_TauE-like"/>
</dbReference>
<keyword evidence="3" id="KW-0813">Transport</keyword>
<gene>
    <name evidence="9" type="ORF">H4K34_01985</name>
</gene>
<dbReference type="Proteomes" id="UP000516305">
    <property type="component" value="Chromosome"/>
</dbReference>
<keyword evidence="5 8" id="KW-0812">Transmembrane</keyword>
<evidence type="ECO:0000256" key="6">
    <source>
        <dbReference type="ARBA" id="ARBA00022989"/>
    </source>
</evidence>
<dbReference type="PANTHER" id="PTHR30269">
    <property type="entry name" value="TRANSMEMBRANE PROTEIN YFCA"/>
    <property type="match status" value="1"/>
</dbReference>
<keyword evidence="7 8" id="KW-0472">Membrane</keyword>
<feature type="transmembrane region" description="Helical" evidence="8">
    <location>
        <begin position="102"/>
        <end position="120"/>
    </location>
</feature>
<reference evidence="9 10" key="1">
    <citation type="submission" date="2020-08" db="EMBL/GenBank/DDBJ databases">
        <title>Croceimicrobium hydrocarbonivorans gen. nov., sp. nov., a novel marine bacterium isolated from a bacterial consortium that degrades polyethylene terephthalate.</title>
        <authorList>
            <person name="Liu R."/>
        </authorList>
    </citation>
    <scope>NUCLEOTIDE SEQUENCE [LARGE SCALE GENOMIC DNA]</scope>
    <source>
        <strain evidence="9 10">A20-9</strain>
    </source>
</reference>
<evidence type="ECO:0000256" key="4">
    <source>
        <dbReference type="ARBA" id="ARBA00022475"/>
    </source>
</evidence>
<evidence type="ECO:0000256" key="2">
    <source>
        <dbReference type="ARBA" id="ARBA00009142"/>
    </source>
</evidence>
<feature type="transmembrane region" description="Helical" evidence="8">
    <location>
        <begin position="6"/>
        <end position="35"/>
    </location>
</feature>
<keyword evidence="10" id="KW-1185">Reference proteome</keyword>
<name>A0A7H0VFY9_9FLAO</name>
<accession>A0A7H0VFY9</accession>
<dbReference type="KEGG" id="chyd:H4K34_01985"/>
<keyword evidence="6 8" id="KW-1133">Transmembrane helix</keyword>
<comment type="subcellular location">
    <subcellularLocation>
        <location evidence="1 8">Cell membrane</location>
        <topology evidence="1 8">Multi-pass membrane protein</topology>
    </subcellularLocation>
</comment>
<evidence type="ECO:0000256" key="3">
    <source>
        <dbReference type="ARBA" id="ARBA00022448"/>
    </source>
</evidence>
<dbReference type="AlphaFoldDB" id="A0A7H0VFY9"/>
<evidence type="ECO:0000256" key="5">
    <source>
        <dbReference type="ARBA" id="ARBA00022692"/>
    </source>
</evidence>
<feature type="transmembrane region" description="Helical" evidence="8">
    <location>
        <begin position="234"/>
        <end position="254"/>
    </location>
</feature>
<feature type="transmembrane region" description="Helical" evidence="8">
    <location>
        <begin position="179"/>
        <end position="198"/>
    </location>
</feature>
<keyword evidence="4 8" id="KW-1003">Cell membrane</keyword>
<dbReference type="RefSeq" id="WP_210759164.1">
    <property type="nucleotide sequence ID" value="NZ_CP060139.1"/>
</dbReference>
<feature type="transmembrane region" description="Helical" evidence="8">
    <location>
        <begin position="140"/>
        <end position="167"/>
    </location>
</feature>
<dbReference type="GO" id="GO:0005886">
    <property type="term" value="C:plasma membrane"/>
    <property type="evidence" value="ECO:0007669"/>
    <property type="project" value="UniProtKB-SubCell"/>
</dbReference>
<dbReference type="InterPro" id="IPR052017">
    <property type="entry name" value="TSUP"/>
</dbReference>
<dbReference type="PANTHER" id="PTHR30269:SF0">
    <property type="entry name" value="MEMBRANE TRANSPORTER PROTEIN YFCA-RELATED"/>
    <property type="match status" value="1"/>
</dbReference>
<evidence type="ECO:0000256" key="1">
    <source>
        <dbReference type="ARBA" id="ARBA00004651"/>
    </source>
</evidence>
<evidence type="ECO:0000313" key="9">
    <source>
        <dbReference type="EMBL" id="QNR24637.1"/>
    </source>
</evidence>
<organism evidence="9 10">
    <name type="scientific">Croceimicrobium hydrocarbonivorans</name>
    <dbReference type="NCBI Taxonomy" id="2761580"/>
    <lineage>
        <taxon>Bacteria</taxon>
        <taxon>Pseudomonadati</taxon>
        <taxon>Bacteroidota</taxon>
        <taxon>Flavobacteriia</taxon>
        <taxon>Flavobacteriales</taxon>
        <taxon>Owenweeksiaceae</taxon>
        <taxon>Croceimicrobium</taxon>
    </lineage>
</organism>
<evidence type="ECO:0000256" key="8">
    <source>
        <dbReference type="RuleBase" id="RU363041"/>
    </source>
</evidence>
<proteinExistence type="inferred from homology"/>
<sequence length="261" mass="28316">MNEWWYYPLLFGGGFLAGIINTLAGNGSAITLSLLILSGMPANVANGTNRIGALVQTITAVLSLRRSPRTLFLFKDSAWFLVPAVIGSVLGAFLAVDVDPVVLKRIIGLIMLLLLGTMVYKPGKWARPTDTSKSHKTVLNWILIFAVAVYGGFLQMGIGIMLLSLLVLVAHYSLRDANIIKLVLAFLFVLPAFVVFVWNGHLEWVPGLLLAVGQGLGAWIGARYILFLPKANAIVRYTLIVILIISSVSLLGIVDAIRSLF</sequence>
<evidence type="ECO:0000256" key="7">
    <source>
        <dbReference type="ARBA" id="ARBA00023136"/>
    </source>
</evidence>
<dbReference type="EMBL" id="CP060139">
    <property type="protein sequence ID" value="QNR24637.1"/>
    <property type="molecule type" value="Genomic_DNA"/>
</dbReference>
<feature type="transmembrane region" description="Helical" evidence="8">
    <location>
        <begin position="77"/>
        <end position="95"/>
    </location>
</feature>